<dbReference type="PANTHER" id="PTHR36968">
    <property type="entry name" value="HOMEOBOX-DDT DOMAIN PROTEIN RLT2"/>
    <property type="match status" value="1"/>
</dbReference>
<feature type="compositionally biased region" description="Basic and acidic residues" evidence="7">
    <location>
        <begin position="1756"/>
        <end position="1767"/>
    </location>
</feature>
<evidence type="ECO:0000256" key="4">
    <source>
        <dbReference type="PROSITE-ProRule" id="PRU00108"/>
    </source>
</evidence>
<evidence type="ECO:0000256" key="7">
    <source>
        <dbReference type="SAM" id="MobiDB-lite"/>
    </source>
</evidence>
<feature type="compositionally biased region" description="Acidic residues" evidence="7">
    <location>
        <begin position="1810"/>
        <end position="1834"/>
    </location>
</feature>
<evidence type="ECO:0000259" key="9">
    <source>
        <dbReference type="PROSITE" id="PS50827"/>
    </source>
</evidence>
<name>A0A5N5LZU9_9ROSI</name>
<comment type="caution">
    <text evidence="11">The sequence shown here is derived from an EMBL/GenBank/DDBJ whole genome shotgun (WGS) entry which is preliminary data.</text>
</comment>
<feature type="compositionally biased region" description="Polar residues" evidence="7">
    <location>
        <begin position="1852"/>
        <end position="1865"/>
    </location>
</feature>
<dbReference type="Proteomes" id="UP000326939">
    <property type="component" value="Chromosome 7"/>
</dbReference>
<evidence type="ECO:0000256" key="1">
    <source>
        <dbReference type="ARBA" id="ARBA00004123"/>
    </source>
</evidence>
<keyword evidence="6" id="KW-0175">Coiled coil</keyword>
<feature type="compositionally biased region" description="Basic and acidic residues" evidence="7">
    <location>
        <begin position="13"/>
        <end position="26"/>
    </location>
</feature>
<evidence type="ECO:0000259" key="10">
    <source>
        <dbReference type="PROSITE" id="PS51913"/>
    </source>
</evidence>
<evidence type="ECO:0000256" key="5">
    <source>
        <dbReference type="RuleBase" id="RU000682"/>
    </source>
</evidence>
<feature type="region of interest" description="Disordered" evidence="7">
    <location>
        <begin position="1"/>
        <end position="32"/>
    </location>
</feature>
<feature type="region of interest" description="Disordered" evidence="7">
    <location>
        <begin position="1756"/>
        <end position="1865"/>
    </location>
</feature>
<evidence type="ECO:0000313" key="12">
    <source>
        <dbReference type="Proteomes" id="UP000326939"/>
    </source>
</evidence>
<feature type="region of interest" description="Disordered" evidence="7">
    <location>
        <begin position="1321"/>
        <end position="1342"/>
    </location>
</feature>
<dbReference type="PROSITE" id="PS51913">
    <property type="entry name" value="HTH_HARE"/>
    <property type="match status" value="1"/>
</dbReference>
<keyword evidence="4 5" id="KW-0238">DNA-binding</keyword>
<dbReference type="Pfam" id="PF00046">
    <property type="entry name" value="Homeodomain"/>
    <property type="match status" value="1"/>
</dbReference>
<proteinExistence type="predicted"/>
<evidence type="ECO:0000313" key="11">
    <source>
        <dbReference type="EMBL" id="KAB5548484.1"/>
    </source>
</evidence>
<dbReference type="InterPro" id="IPR028941">
    <property type="entry name" value="WHIM2_dom"/>
</dbReference>
<protein>
    <recommendedName>
        <fullName evidence="13">Homeobox domain-containing protein</fullName>
    </recommendedName>
</protein>
<dbReference type="PANTHER" id="PTHR36968:SF5">
    <property type="entry name" value="HOMEOBOX-DDT DOMAIN PROTEIN RLT2"/>
    <property type="match status" value="1"/>
</dbReference>
<dbReference type="InterPro" id="IPR044977">
    <property type="entry name" value="RLT1-3"/>
</dbReference>
<dbReference type="GO" id="GO:0005634">
    <property type="term" value="C:nucleus"/>
    <property type="evidence" value="ECO:0007669"/>
    <property type="project" value="UniProtKB-SubCell"/>
</dbReference>
<dbReference type="SMART" id="SM00389">
    <property type="entry name" value="HOX"/>
    <property type="match status" value="1"/>
</dbReference>
<dbReference type="InterPro" id="IPR028942">
    <property type="entry name" value="WHIM1_dom"/>
</dbReference>
<keyword evidence="3 4" id="KW-0539">Nucleus</keyword>
<dbReference type="Pfam" id="PF02791">
    <property type="entry name" value="DDT"/>
    <property type="match status" value="1"/>
</dbReference>
<evidence type="ECO:0000259" key="8">
    <source>
        <dbReference type="PROSITE" id="PS50071"/>
    </source>
</evidence>
<keyword evidence="12" id="KW-1185">Reference proteome</keyword>
<accession>A0A5N5LZU9</accession>
<reference evidence="12" key="1">
    <citation type="journal article" date="2019" name="Gigascience">
        <title>De novo genome assembly of the endangered Acer yangbiense, a plant species with extremely small populations endemic to Yunnan Province, China.</title>
        <authorList>
            <person name="Yang J."/>
            <person name="Wariss H.M."/>
            <person name="Tao L."/>
            <person name="Zhang R."/>
            <person name="Yun Q."/>
            <person name="Hollingsworth P."/>
            <person name="Dao Z."/>
            <person name="Luo G."/>
            <person name="Guo H."/>
            <person name="Ma Y."/>
            <person name="Sun W."/>
        </authorList>
    </citation>
    <scope>NUCLEOTIDE SEQUENCE [LARGE SCALE GENOMIC DNA]</scope>
    <source>
        <strain evidence="12">cv. br00</strain>
    </source>
</reference>
<dbReference type="PROSITE" id="PS50071">
    <property type="entry name" value="HOMEOBOX_2"/>
    <property type="match status" value="1"/>
</dbReference>
<feature type="DNA-binding region" description="Homeobox" evidence="4">
    <location>
        <begin position="25"/>
        <end position="84"/>
    </location>
</feature>
<dbReference type="GO" id="GO:0003677">
    <property type="term" value="F:DNA binding"/>
    <property type="evidence" value="ECO:0007669"/>
    <property type="project" value="UniProtKB-UniRule"/>
</dbReference>
<feature type="region of interest" description="Disordered" evidence="7">
    <location>
        <begin position="914"/>
        <end position="977"/>
    </location>
</feature>
<feature type="coiled-coil region" evidence="6">
    <location>
        <begin position="463"/>
        <end position="572"/>
    </location>
</feature>
<feature type="region of interest" description="Disordered" evidence="7">
    <location>
        <begin position="1643"/>
        <end position="1718"/>
    </location>
</feature>
<feature type="domain" description="DDT" evidence="9">
    <location>
        <begin position="638"/>
        <end position="697"/>
    </location>
</feature>
<evidence type="ECO:0000256" key="6">
    <source>
        <dbReference type="SAM" id="Coils"/>
    </source>
</evidence>
<comment type="subcellular location">
    <subcellularLocation>
        <location evidence="1 4 5">Nucleus</location>
    </subcellularLocation>
</comment>
<dbReference type="InterPro" id="IPR007759">
    <property type="entry name" value="Asxl_HARE-HTH"/>
</dbReference>
<dbReference type="CDD" id="cd00086">
    <property type="entry name" value="homeodomain"/>
    <property type="match status" value="1"/>
</dbReference>
<dbReference type="Pfam" id="PF05066">
    <property type="entry name" value="HARE-HTH"/>
    <property type="match status" value="1"/>
</dbReference>
<dbReference type="InterPro" id="IPR018501">
    <property type="entry name" value="DDT_dom"/>
</dbReference>
<feature type="domain" description="Homeobox" evidence="8">
    <location>
        <begin position="23"/>
        <end position="83"/>
    </location>
</feature>
<dbReference type="InterPro" id="IPR001356">
    <property type="entry name" value="HD"/>
</dbReference>
<gene>
    <name evidence="11" type="ORF">DKX38_011890</name>
</gene>
<feature type="compositionally biased region" description="Acidic residues" evidence="7">
    <location>
        <begin position="917"/>
        <end position="942"/>
    </location>
</feature>
<keyword evidence="2" id="KW-0804">Transcription</keyword>
<organism evidence="11 12">
    <name type="scientific">Salix brachista</name>
    <dbReference type="NCBI Taxonomy" id="2182728"/>
    <lineage>
        <taxon>Eukaryota</taxon>
        <taxon>Viridiplantae</taxon>
        <taxon>Streptophyta</taxon>
        <taxon>Embryophyta</taxon>
        <taxon>Tracheophyta</taxon>
        <taxon>Spermatophyta</taxon>
        <taxon>Magnoliopsida</taxon>
        <taxon>eudicotyledons</taxon>
        <taxon>Gunneridae</taxon>
        <taxon>Pentapetalae</taxon>
        <taxon>rosids</taxon>
        <taxon>fabids</taxon>
        <taxon>Malpighiales</taxon>
        <taxon>Salicaceae</taxon>
        <taxon>Saliceae</taxon>
        <taxon>Salix</taxon>
    </lineage>
</organism>
<evidence type="ECO:0000256" key="3">
    <source>
        <dbReference type="ARBA" id="ARBA00023242"/>
    </source>
</evidence>
<dbReference type="Gene3D" id="1.10.10.60">
    <property type="entry name" value="Homeodomain-like"/>
    <property type="match status" value="1"/>
</dbReference>
<feature type="domain" description="HTH HARE-type" evidence="10">
    <location>
        <begin position="820"/>
        <end position="889"/>
    </location>
</feature>
<dbReference type="EMBL" id="VDCV01000007">
    <property type="protein sequence ID" value="KAB5548484.1"/>
    <property type="molecule type" value="Genomic_DNA"/>
</dbReference>
<dbReference type="InterPro" id="IPR009057">
    <property type="entry name" value="Homeodomain-like_sf"/>
</dbReference>
<dbReference type="SMART" id="SM00571">
    <property type="entry name" value="DDT"/>
    <property type="match status" value="1"/>
</dbReference>
<sequence>MEEAAADGGGVEVEAKNKTPGEGESKSKRKMKSASQLEILERIYSVDTYPSEAVRAELSVQLGLSDRQLQMWFCHRRLKDRKAPSVKRPCKESPSLAGMPGGGETGVVAEVGNEHGSGSSPFVLGVDPRRAVGRPTGVAVPRISADVQTMNRYYEPQQSIAELRATAFVEAQLGEPLRGDGPILGMEFDPLPPDAFGAPIDLVSPRSMIFSQDSRGISELVPFQGVFDWGMKDVVILGRAMENFFSRWLSHKIVYFPGLMSKRCNFYELRDQLSRVNTFRNAGSATTGQQKQPVRVFEANLYERPDVKPIKSTTRTLHEYQFLPQQPTVRAEAYERAAPSCQFGSPADGHNVKTGSISATLPFMHANEQVSSEYGFSNQVPSLSLMPQESRQGHRFPPTTEYETVLQKCSFTNIGMDVQSGAHLVTALDNPCMSSDRRVTHDEDALRMERKRKSEEARIAREVEAHEKRIRKELEKQDILRRRREEQMRKEMEKHDRERQKEEERLLREKQREVERYQREQRRELERREKYLQKESIRVEKMRQKEELRREKEAARQKAATERARARRMAKESLELIDDERLELMEVAASSKGLPSIIPLDFETLQNLDLFRDKLTEFPPKSVLLKRPFLIQPWNDSEENVGYLLMVWRFLITFADILGIWPFTLDEFVQAFHDYDPRLLSEIHVALLKSIIKDIEDVARTPSTGLGQNQNGAANPGGGHPQIVEGAYAWGFDLRSWQRHLNPLTWPEILRQFGLSAGFGPQLKKRNVDQAYLRDDNEGNDGEDVITNLRNGAAVENAVSIMQERGFSNPRRSRHRLTPGTVKFAAFHVLSLEGSKGLTILEVADKIQKSGLRDLTTSKTPEASIAAALSRDSKLFERTAPSTYCVRQAYRKDPADADAILSAAKERIRTFKSGIVDGEDADDAERDEDSESDVAEDPEIDDLGTGLNSKKEAHDSPETNEFNGKTLLGNGTESGGALKTPQVRLENVRAGLNSQHSEDTNELKGAGSSIDGLVDVAEICTIPDQDVGIDVSNPGEPWVQGLVEGEYSDLSVEERLNALVALIGVAIEGNSIRVALEERLEAANALKKQMWAEAQLDKRRMKEEFVMRTQYSSSIGNKMEPNLTVSATDPMVSVDDRSIGMPVNAFVQQEQLNDRQSDLNYLNNMPFEGNMQMQDLSSGPDNLPYQQAGHIAEKSRSQLKSVIGHRAEEMYVYRSLPLGQDRRRNRYWQFTASTSRNDPGCGRIFVELHDGRWRLIDSEEGFDTLLSSLDVRGVRESHLHAMLQKIEVPFKETIRRRMLRANTEGQIKDLIKAEAVEMAAGPESGTGMDSPRSTMCVPDSDMSETSTSFTIELGRNEIEKNHTLKRLQDFEKWMWKECFKSPVLCAMKYEKKRCTQLLGVCDYCHDTYFFEDSHCPSCHKTLEASQTGLNFSEHVAYCERKLKMDPDSALCSLSFPPRIRLLKLLLALIEASALKVMVSVLPEALQPVWTNGHRKSWGMKLQSSSCVDDLLQILTLLEVGMKRDYFSSNYETSSELLSSSDPSGCTAHDAFNTETAPVLPWLPQTTAAVALRIIEFDASISYMPHHKLDSRKDRSAGNFIKLPSKYAVVKNTPDNETAQTPRQAGLLPEDDWVDVGVGLAGLGREQGIGGRGRGRTRGGRSQTKIIGSRSESSKKSASRSSDRLDKVLSWTVRPRGRGGRKRGHRSIRSRQKAVKKAAEIIPGRKIPKETMYEQSTRHLGRHARNVDETRFHMEEAKNSSISERSEYNDENENVPVSGDEYDDQLKDDYAGGFNGKSDDLLEGSDYNIDSNEEEDDDDAMNEDEDELGNLDVEEYINRDSDEDGIRDGGQNGDQHGTESSSDFSD</sequence>
<dbReference type="SUPFAM" id="SSF46689">
    <property type="entry name" value="Homeodomain-like"/>
    <property type="match status" value="1"/>
</dbReference>
<feature type="compositionally biased region" description="Basic and acidic residues" evidence="7">
    <location>
        <begin position="1835"/>
        <end position="1846"/>
    </location>
</feature>
<dbReference type="GO" id="GO:0006357">
    <property type="term" value="P:regulation of transcription by RNA polymerase II"/>
    <property type="evidence" value="ECO:0007669"/>
    <property type="project" value="InterPro"/>
</dbReference>
<evidence type="ECO:0008006" key="13">
    <source>
        <dbReference type="Google" id="ProtNLM"/>
    </source>
</evidence>
<dbReference type="Pfam" id="PF15612">
    <property type="entry name" value="WHIM1"/>
    <property type="match status" value="1"/>
</dbReference>
<evidence type="ECO:0000256" key="2">
    <source>
        <dbReference type="ARBA" id="ARBA00023163"/>
    </source>
</evidence>
<feature type="compositionally biased region" description="Basic residues" evidence="7">
    <location>
        <begin position="1694"/>
        <end position="1715"/>
    </location>
</feature>
<keyword evidence="4 5" id="KW-0371">Homeobox</keyword>
<dbReference type="PROSITE" id="PS50827">
    <property type="entry name" value="DDT"/>
    <property type="match status" value="1"/>
</dbReference>
<dbReference type="Pfam" id="PF15613">
    <property type="entry name" value="WSD"/>
    <property type="match status" value="1"/>
</dbReference>